<dbReference type="AlphaFoldDB" id="A0A2A5J161"/>
<protein>
    <submittedName>
        <fullName evidence="2">Uncharacterized protein</fullName>
    </submittedName>
</protein>
<evidence type="ECO:0000313" key="2">
    <source>
        <dbReference type="EMBL" id="PCK23102.1"/>
    </source>
</evidence>
<keyword evidence="1" id="KW-0812">Transmembrane</keyword>
<proteinExistence type="predicted"/>
<keyword evidence="1" id="KW-0472">Membrane</keyword>
<organism evidence="2 3">
    <name type="scientific">Bacillus pumilus</name>
    <name type="common">Bacillus mesentericus</name>
    <dbReference type="NCBI Taxonomy" id="1408"/>
    <lineage>
        <taxon>Bacteria</taxon>
        <taxon>Bacillati</taxon>
        <taxon>Bacillota</taxon>
        <taxon>Bacilli</taxon>
        <taxon>Bacillales</taxon>
        <taxon>Bacillaceae</taxon>
        <taxon>Bacillus</taxon>
    </lineage>
</organism>
<gene>
    <name evidence="2" type="ORF">CEY02_02180</name>
</gene>
<name>A0A2A5J161_BACPU</name>
<feature type="transmembrane region" description="Helical" evidence="1">
    <location>
        <begin position="5"/>
        <end position="22"/>
    </location>
</feature>
<evidence type="ECO:0000256" key="1">
    <source>
        <dbReference type="SAM" id="Phobius"/>
    </source>
</evidence>
<feature type="transmembrane region" description="Helical" evidence="1">
    <location>
        <begin position="28"/>
        <end position="47"/>
    </location>
</feature>
<sequence>MKESIFYFAVSFILQFVWFGLVHPDKGVTLLDMFIFSILFAVMFFFIRRIWRFQTKERNE</sequence>
<reference evidence="2 3" key="1">
    <citation type="submission" date="2017-06" db="EMBL/GenBank/DDBJ databases">
        <title>Draft Genome Sequence of Bacillus sp Strain 36R Isolated from saline sediment at Atanasia, Sonora, Mexico.</title>
        <authorList>
            <person name="Sanchez Diaz R."/>
            <person name="Quiroz Macias M.E."/>
            <person name="Ibarra Gamez J.C."/>
            <person name="Enciso Ibarra J."/>
            <person name="Gomez Gil B."/>
            <person name="Galaviz Silva L."/>
        </authorList>
    </citation>
    <scope>NUCLEOTIDE SEQUENCE [LARGE SCALE GENOMIC DNA]</scope>
    <source>
        <strain evidence="2 3">36R_ATNSAL</strain>
    </source>
</reference>
<dbReference type="EMBL" id="NKHG01000013">
    <property type="protein sequence ID" value="PCK23102.1"/>
    <property type="molecule type" value="Genomic_DNA"/>
</dbReference>
<comment type="caution">
    <text evidence="2">The sequence shown here is derived from an EMBL/GenBank/DDBJ whole genome shotgun (WGS) entry which is preliminary data.</text>
</comment>
<dbReference type="Proteomes" id="UP000228754">
    <property type="component" value="Unassembled WGS sequence"/>
</dbReference>
<keyword evidence="1" id="KW-1133">Transmembrane helix</keyword>
<dbReference type="OrthoDB" id="2909157at2"/>
<accession>A0A2A5J161</accession>
<evidence type="ECO:0000313" key="3">
    <source>
        <dbReference type="Proteomes" id="UP000228754"/>
    </source>
</evidence>